<dbReference type="InterPro" id="IPR050127">
    <property type="entry name" value="Serine_Proteases_S1"/>
</dbReference>
<evidence type="ECO:0000313" key="9">
    <source>
        <dbReference type="EMBL" id="KPJ14673.1"/>
    </source>
</evidence>
<evidence type="ECO:0000313" key="10">
    <source>
        <dbReference type="Proteomes" id="UP000053240"/>
    </source>
</evidence>
<dbReference type="InterPro" id="IPR001254">
    <property type="entry name" value="Trypsin_dom"/>
</dbReference>
<dbReference type="STRING" id="76193.A0A0N1PJ57"/>
<dbReference type="PANTHER" id="PTHR24264:SF65">
    <property type="entry name" value="SRCR DOMAIN-CONTAINING PROTEIN"/>
    <property type="match status" value="1"/>
</dbReference>
<keyword evidence="5" id="KW-0720">Serine protease</keyword>
<dbReference type="GO" id="GO:0005615">
    <property type="term" value="C:extracellular space"/>
    <property type="evidence" value="ECO:0007669"/>
    <property type="project" value="TreeGrafter"/>
</dbReference>
<dbReference type="AlphaFoldDB" id="A0A0N1PJ57"/>
<evidence type="ECO:0000256" key="3">
    <source>
        <dbReference type="ARBA" id="ARBA00022670"/>
    </source>
</evidence>
<keyword evidence="2" id="KW-0964">Secreted</keyword>
<dbReference type="PANTHER" id="PTHR24264">
    <property type="entry name" value="TRYPSIN-RELATED"/>
    <property type="match status" value="1"/>
</dbReference>
<protein>
    <submittedName>
        <fullName evidence="9">Trypsin-1</fullName>
    </submittedName>
</protein>
<evidence type="ECO:0000256" key="6">
    <source>
        <dbReference type="ARBA" id="ARBA00023157"/>
    </source>
</evidence>
<dbReference type="SUPFAM" id="SSF50494">
    <property type="entry name" value="Trypsin-like serine proteases"/>
    <property type="match status" value="2"/>
</dbReference>
<dbReference type="InParanoid" id="A0A0N1PJ57"/>
<dbReference type="FunFam" id="2.40.10.10:FF:000036">
    <property type="entry name" value="Trypsin beta"/>
    <property type="match status" value="1"/>
</dbReference>
<keyword evidence="3" id="KW-0645">Protease</keyword>
<dbReference type="GO" id="GO:0006508">
    <property type="term" value="P:proteolysis"/>
    <property type="evidence" value="ECO:0007669"/>
    <property type="project" value="UniProtKB-KW"/>
</dbReference>
<dbReference type="PRINTS" id="PR00722">
    <property type="entry name" value="CHYMOTRYPSIN"/>
</dbReference>
<organism evidence="9 10">
    <name type="scientific">Papilio machaon</name>
    <name type="common">Old World swallowtail butterfly</name>
    <dbReference type="NCBI Taxonomy" id="76193"/>
    <lineage>
        <taxon>Eukaryota</taxon>
        <taxon>Metazoa</taxon>
        <taxon>Ecdysozoa</taxon>
        <taxon>Arthropoda</taxon>
        <taxon>Hexapoda</taxon>
        <taxon>Insecta</taxon>
        <taxon>Pterygota</taxon>
        <taxon>Neoptera</taxon>
        <taxon>Endopterygota</taxon>
        <taxon>Lepidoptera</taxon>
        <taxon>Glossata</taxon>
        <taxon>Ditrysia</taxon>
        <taxon>Papilionoidea</taxon>
        <taxon>Papilionidae</taxon>
        <taxon>Papilioninae</taxon>
        <taxon>Papilio</taxon>
    </lineage>
</organism>
<evidence type="ECO:0000256" key="2">
    <source>
        <dbReference type="ARBA" id="ARBA00022525"/>
    </source>
</evidence>
<dbReference type="CDD" id="cd00190">
    <property type="entry name" value="Tryp_SPc"/>
    <property type="match status" value="2"/>
</dbReference>
<dbReference type="InterPro" id="IPR001314">
    <property type="entry name" value="Peptidase_S1A"/>
</dbReference>
<reference evidence="9 10" key="1">
    <citation type="journal article" date="2015" name="Nat. Commun.">
        <title>Outbred genome sequencing and CRISPR/Cas9 gene editing in butterflies.</title>
        <authorList>
            <person name="Li X."/>
            <person name="Fan D."/>
            <person name="Zhang W."/>
            <person name="Liu G."/>
            <person name="Zhang L."/>
            <person name="Zhao L."/>
            <person name="Fang X."/>
            <person name="Chen L."/>
            <person name="Dong Y."/>
            <person name="Chen Y."/>
            <person name="Ding Y."/>
            <person name="Zhao R."/>
            <person name="Feng M."/>
            <person name="Zhu Y."/>
            <person name="Feng Y."/>
            <person name="Jiang X."/>
            <person name="Zhu D."/>
            <person name="Xiang H."/>
            <person name="Feng X."/>
            <person name="Li S."/>
            <person name="Wang J."/>
            <person name="Zhang G."/>
            <person name="Kronforst M.R."/>
            <person name="Wang W."/>
        </authorList>
    </citation>
    <scope>NUCLEOTIDE SEQUENCE [LARGE SCALE GENOMIC DNA]</scope>
    <source>
        <strain evidence="9">Ya'a_city_454_Pm</strain>
        <tissue evidence="9">Whole body</tissue>
    </source>
</reference>
<comment type="subcellular location">
    <subcellularLocation>
        <location evidence="1">Secreted</location>
        <location evidence="1">Extracellular space</location>
    </subcellularLocation>
</comment>
<proteinExistence type="inferred from homology"/>
<keyword evidence="4" id="KW-0378">Hydrolase</keyword>
<evidence type="ECO:0000256" key="7">
    <source>
        <dbReference type="ARBA" id="ARBA00024195"/>
    </source>
</evidence>
<dbReference type="EMBL" id="KQ460448">
    <property type="protein sequence ID" value="KPJ14673.1"/>
    <property type="molecule type" value="Genomic_DNA"/>
</dbReference>
<dbReference type="Pfam" id="PF00089">
    <property type="entry name" value="Trypsin"/>
    <property type="match status" value="2"/>
</dbReference>
<evidence type="ECO:0000256" key="4">
    <source>
        <dbReference type="ARBA" id="ARBA00022801"/>
    </source>
</evidence>
<dbReference type="GO" id="GO:0004252">
    <property type="term" value="F:serine-type endopeptidase activity"/>
    <property type="evidence" value="ECO:0007669"/>
    <property type="project" value="InterPro"/>
</dbReference>
<feature type="domain" description="Peptidase S1" evidence="8">
    <location>
        <begin position="338"/>
        <end position="519"/>
    </location>
</feature>
<gene>
    <name evidence="9" type="ORF">RR48_04499</name>
</gene>
<dbReference type="SMART" id="SM00020">
    <property type="entry name" value="Tryp_SPc"/>
    <property type="match status" value="2"/>
</dbReference>
<accession>A0A0N1PJ57</accession>
<comment type="similarity">
    <text evidence="7">Belongs to the peptidase S1 family. CLIP subfamily.</text>
</comment>
<feature type="domain" description="Peptidase S1" evidence="8">
    <location>
        <begin position="103"/>
        <end position="342"/>
    </location>
</feature>
<dbReference type="Proteomes" id="UP000053240">
    <property type="component" value="Unassembled WGS sequence"/>
</dbReference>
<dbReference type="FunFam" id="2.40.10.10:FF:000002">
    <property type="entry name" value="Transmembrane protease serine"/>
    <property type="match status" value="1"/>
</dbReference>
<sequence>MKRNSIIVTILRYLDTKYDLIVIPIPKVTSKLKKLLDYNSVRRPRNKNRKELYRNGDDFFKLDVEDYHAPTDIPDIDNFEFSGNRDGTKPDYDMGMSYGDDKIVGGAEVDIDLYPYHAAYGTNCGGAIIDKKWVITAGHCGIKSYIRVGSKYLNKGRKVQVKHNYIHPLWSAKNKDHPFDYDFQLLELDEHLKFDENVQPIKIGRIEDMVVGKLVAVSGWGNTEENGPYAPTLRAVRVPIISKEQCQSVPFPYFRGSLTPRMFCAGFPEGKMDACQGDSGGPAVSNERLLGMVSFGYGCATPGSYGVYRHDIRIDAAPYQVNYGDVCGGVLLHQLWALTTAHCGTDKWYIRIGSKHRLVGPKVVIKRHLIHPKYGYEHVFDFDVQLLKLQRKLHLSKRISNIQISNECGDNIAVTGWGYPVERGDYKDILQQVRVPIIPINECQQIKEFWYNHTLTTRMFCAGGEDGDACQGDSGGAAVSFGKLVGLSSFGYGCGRNVPGVYTNVSDGQIMSWIQRYVLV</sequence>
<dbReference type="InterPro" id="IPR018114">
    <property type="entry name" value="TRYPSIN_HIS"/>
</dbReference>
<evidence type="ECO:0000259" key="8">
    <source>
        <dbReference type="PROSITE" id="PS50240"/>
    </source>
</evidence>
<dbReference type="PROSITE" id="PS00134">
    <property type="entry name" value="TRYPSIN_HIS"/>
    <property type="match status" value="1"/>
</dbReference>
<dbReference type="InterPro" id="IPR009003">
    <property type="entry name" value="Peptidase_S1_PA"/>
</dbReference>
<keyword evidence="10" id="KW-1185">Reference proteome</keyword>
<evidence type="ECO:0000256" key="1">
    <source>
        <dbReference type="ARBA" id="ARBA00004239"/>
    </source>
</evidence>
<dbReference type="Gene3D" id="2.40.10.10">
    <property type="entry name" value="Trypsin-like serine proteases"/>
    <property type="match status" value="3"/>
</dbReference>
<dbReference type="InterPro" id="IPR043504">
    <property type="entry name" value="Peptidase_S1_PA_chymotrypsin"/>
</dbReference>
<keyword evidence="6" id="KW-1015">Disulfide bond</keyword>
<dbReference type="PROSITE" id="PS50240">
    <property type="entry name" value="TRYPSIN_DOM"/>
    <property type="match status" value="2"/>
</dbReference>
<evidence type="ECO:0000256" key="5">
    <source>
        <dbReference type="ARBA" id="ARBA00022825"/>
    </source>
</evidence>
<name>A0A0N1PJ57_PAPMA</name>